<sequence length="246" mass="27231">MMMERKTTNAVIEEQRATKEETAKAINGGLSFKVGSPLSAFTPPGTVDAVAYATDATSTAMIEDDSQVFESHSLASLTISVCSMENVPWGFTLVVVHGEEIRWPGVLDKLYSQTDISPKSMNKRENGGPEPVIVIEQFLFVVLNYELVSFHNRHDTSLSIVSSTFMGNIPLHHDTVFQKFGLSSSACSKSSEIFARSSRSQHRCDLVTLRYSLDLPEGRAVTSPTGSPDHVCRPLRLLLWQRLRPQ</sequence>
<gene>
    <name evidence="1" type="ORF">TIFTF001_032971</name>
</gene>
<keyword evidence="2" id="KW-1185">Reference proteome</keyword>
<proteinExistence type="predicted"/>
<accession>A0AA88DY21</accession>
<dbReference type="EMBL" id="BTGU01000162">
    <property type="protein sequence ID" value="GMN63894.1"/>
    <property type="molecule type" value="Genomic_DNA"/>
</dbReference>
<comment type="caution">
    <text evidence="1">The sequence shown here is derived from an EMBL/GenBank/DDBJ whole genome shotgun (WGS) entry which is preliminary data.</text>
</comment>
<evidence type="ECO:0000313" key="1">
    <source>
        <dbReference type="EMBL" id="GMN63894.1"/>
    </source>
</evidence>
<protein>
    <submittedName>
        <fullName evidence="1">Uncharacterized protein</fullName>
    </submittedName>
</protein>
<name>A0AA88DY21_FICCA</name>
<organism evidence="1 2">
    <name type="scientific">Ficus carica</name>
    <name type="common">Common fig</name>
    <dbReference type="NCBI Taxonomy" id="3494"/>
    <lineage>
        <taxon>Eukaryota</taxon>
        <taxon>Viridiplantae</taxon>
        <taxon>Streptophyta</taxon>
        <taxon>Embryophyta</taxon>
        <taxon>Tracheophyta</taxon>
        <taxon>Spermatophyta</taxon>
        <taxon>Magnoliopsida</taxon>
        <taxon>eudicotyledons</taxon>
        <taxon>Gunneridae</taxon>
        <taxon>Pentapetalae</taxon>
        <taxon>rosids</taxon>
        <taxon>fabids</taxon>
        <taxon>Rosales</taxon>
        <taxon>Moraceae</taxon>
        <taxon>Ficeae</taxon>
        <taxon>Ficus</taxon>
    </lineage>
</organism>
<evidence type="ECO:0000313" key="2">
    <source>
        <dbReference type="Proteomes" id="UP001187192"/>
    </source>
</evidence>
<dbReference type="AlphaFoldDB" id="A0AA88DY21"/>
<dbReference type="Proteomes" id="UP001187192">
    <property type="component" value="Unassembled WGS sequence"/>
</dbReference>
<reference evidence="1" key="1">
    <citation type="submission" date="2023-07" db="EMBL/GenBank/DDBJ databases">
        <title>draft genome sequence of fig (Ficus carica).</title>
        <authorList>
            <person name="Takahashi T."/>
            <person name="Nishimura K."/>
        </authorList>
    </citation>
    <scope>NUCLEOTIDE SEQUENCE</scope>
</reference>